<dbReference type="RefSeq" id="WP_187594713.1">
    <property type="nucleotide sequence ID" value="NZ_CP060723.1"/>
</dbReference>
<dbReference type="InterPro" id="IPR032807">
    <property type="entry name" value="GNVR"/>
</dbReference>
<feature type="transmembrane region" description="Helical" evidence="17">
    <location>
        <begin position="476"/>
        <end position="494"/>
    </location>
</feature>
<feature type="domain" description="Polysaccharide chain length determinant N-terminal" evidence="18">
    <location>
        <begin position="10"/>
        <end position="90"/>
    </location>
</feature>
<keyword evidence="22" id="KW-1185">Reference proteome</keyword>
<evidence type="ECO:0000256" key="1">
    <source>
        <dbReference type="ARBA" id="ARBA00004429"/>
    </source>
</evidence>
<comment type="catalytic activity">
    <reaction evidence="15">
        <text>L-tyrosyl-[protein] + ATP = O-phospho-L-tyrosyl-[protein] + ADP + H(+)</text>
        <dbReference type="Rhea" id="RHEA:10596"/>
        <dbReference type="Rhea" id="RHEA-COMP:10136"/>
        <dbReference type="Rhea" id="RHEA-COMP:20101"/>
        <dbReference type="ChEBI" id="CHEBI:15378"/>
        <dbReference type="ChEBI" id="CHEBI:30616"/>
        <dbReference type="ChEBI" id="CHEBI:46858"/>
        <dbReference type="ChEBI" id="CHEBI:61978"/>
        <dbReference type="ChEBI" id="CHEBI:456216"/>
        <dbReference type="EC" id="2.7.10.2"/>
    </reaction>
</comment>
<evidence type="ECO:0000256" key="10">
    <source>
        <dbReference type="ARBA" id="ARBA00022777"/>
    </source>
</evidence>
<evidence type="ECO:0000313" key="21">
    <source>
        <dbReference type="EMBL" id="QNN44268.1"/>
    </source>
</evidence>
<keyword evidence="7" id="KW-0808">Transferase</keyword>
<name>A0A7G9QLP3_9SPHI</name>
<dbReference type="Gene3D" id="3.40.50.300">
    <property type="entry name" value="P-loop containing nucleotide triphosphate hydrolases"/>
    <property type="match status" value="1"/>
</dbReference>
<keyword evidence="12 17" id="KW-1133">Transmembrane helix</keyword>
<evidence type="ECO:0000259" key="18">
    <source>
        <dbReference type="Pfam" id="PF02706"/>
    </source>
</evidence>
<proteinExistence type="inferred from homology"/>
<dbReference type="GO" id="GO:0004713">
    <property type="term" value="F:protein tyrosine kinase activity"/>
    <property type="evidence" value="ECO:0007669"/>
    <property type="project" value="TreeGrafter"/>
</dbReference>
<dbReference type="PANTHER" id="PTHR32309:SF13">
    <property type="entry name" value="FERRIC ENTEROBACTIN TRANSPORT PROTEIN FEPE"/>
    <property type="match status" value="1"/>
</dbReference>
<evidence type="ECO:0000256" key="6">
    <source>
        <dbReference type="ARBA" id="ARBA00022519"/>
    </source>
</evidence>
<dbReference type="InterPro" id="IPR005702">
    <property type="entry name" value="Wzc-like_C"/>
</dbReference>
<evidence type="ECO:0000256" key="12">
    <source>
        <dbReference type="ARBA" id="ARBA00022989"/>
    </source>
</evidence>
<keyword evidence="16" id="KW-0175">Coiled coil</keyword>
<dbReference type="KEGG" id="proe:H9L23_09430"/>
<evidence type="ECO:0000256" key="11">
    <source>
        <dbReference type="ARBA" id="ARBA00022840"/>
    </source>
</evidence>
<comment type="similarity">
    <text evidence="3">Belongs to the etk/wzc family.</text>
</comment>
<evidence type="ECO:0000256" key="15">
    <source>
        <dbReference type="ARBA" id="ARBA00051245"/>
    </source>
</evidence>
<keyword evidence="5" id="KW-1003">Cell membrane</keyword>
<feature type="domain" description="AAA" evidence="19">
    <location>
        <begin position="567"/>
        <end position="704"/>
    </location>
</feature>
<keyword evidence="13 17" id="KW-0472">Membrane</keyword>
<evidence type="ECO:0000256" key="17">
    <source>
        <dbReference type="SAM" id="Phobius"/>
    </source>
</evidence>
<dbReference type="InterPro" id="IPR025669">
    <property type="entry name" value="AAA_dom"/>
</dbReference>
<dbReference type="EC" id="2.7.10.2" evidence="4"/>
<dbReference type="EMBL" id="CP060723">
    <property type="protein sequence ID" value="QNN44268.1"/>
    <property type="molecule type" value="Genomic_DNA"/>
</dbReference>
<sequence>MKPFFKYAKYWYLFLICIAICMAVAVGVIYFTTPYYQVNTTLLLQDDKKGDGILKESAFSDLNMFHTTKTIENEIQVLRSVNLMKKVLNRLSISSQVFVGTGLLQKEVYGKTSPVVIKVMRVSPQAMGKPITLKMLDQNRFALTLPDEVVNKNYHFGDTISNAGFSISIAKGPAFVKGDREVHLSLINVDELAKSYRDRKLEITEIVKDANVLQIGVLDNIPARGIDILTQLVKEYNLEDIAFKNQMALATIDFIDTRLSYLTQDLGTVERNVQQYKQLNRVTNVAADAQSNLQRAEDYKQQLEAINVQLGILNAVDVYLRKAGRLLPIVPGTAGLQDGSLLTLINKYNAAQEEYQQLLTENLPGNPLVINIKQKLSVIRENISGNIASIRTNLMINRQSLVSNSSKFEARIQTAPEIEHGLQQRDREQSVKVNLFQYLIQKREETALTLSANVPDAKVIDQANYDSSPTKPKRQLIFLSALLFGFIIPVSFIWTKDKLNSRVDNVDEITDQTNVRILGEVCHARGSGGLAINGKHRNNITELFRYIRSNLGSNVPHGNSQVLMVTSSVQGEGKTFTCINLAATLANIDKKVVLLEFDLRKPDLINKMKLEKGTGISDYLHSENMKAREIIIPSGISANLSVIGSGLSKVDAGNEMLNPRIATLFEELREEFDYVIIDTSPIALVADAFSLDMHSDATIYVVRYNYTQKSHLNILADIEKNNKLKNLMVILNDGKTEHIKHYGYGSRDYA</sequence>
<keyword evidence="8 17" id="KW-0812">Transmembrane</keyword>
<reference evidence="21 22" key="1">
    <citation type="submission" date="2020-08" db="EMBL/GenBank/DDBJ databases">
        <title>Genome sequence of Pedobacter roseus KACC 11594T.</title>
        <authorList>
            <person name="Hyun D.-W."/>
            <person name="Bae J.-W."/>
        </authorList>
    </citation>
    <scope>NUCLEOTIDE SEQUENCE [LARGE SCALE GENOMIC DNA]</scope>
    <source>
        <strain evidence="21 22">KACC 11594</strain>
    </source>
</reference>
<organism evidence="21 22">
    <name type="scientific">Pedobacter roseus</name>
    <dbReference type="NCBI Taxonomy" id="336820"/>
    <lineage>
        <taxon>Bacteria</taxon>
        <taxon>Pseudomonadati</taxon>
        <taxon>Bacteroidota</taxon>
        <taxon>Sphingobacteriia</taxon>
        <taxon>Sphingobacteriales</taxon>
        <taxon>Sphingobacteriaceae</taxon>
        <taxon>Pedobacter</taxon>
    </lineage>
</organism>
<feature type="coiled-coil region" evidence="16">
    <location>
        <begin position="279"/>
        <end position="306"/>
    </location>
</feature>
<dbReference type="Pfam" id="PF13807">
    <property type="entry name" value="GNVR"/>
    <property type="match status" value="1"/>
</dbReference>
<evidence type="ECO:0000256" key="4">
    <source>
        <dbReference type="ARBA" id="ARBA00011903"/>
    </source>
</evidence>
<gene>
    <name evidence="21" type="ORF">H9L23_09430</name>
</gene>
<keyword evidence="9" id="KW-0547">Nucleotide-binding</keyword>
<keyword evidence="11" id="KW-0067">ATP-binding</keyword>
<evidence type="ECO:0000256" key="9">
    <source>
        <dbReference type="ARBA" id="ARBA00022741"/>
    </source>
</evidence>
<feature type="transmembrane region" description="Helical" evidence="17">
    <location>
        <begin position="12"/>
        <end position="31"/>
    </location>
</feature>
<dbReference type="AlphaFoldDB" id="A0A7G9QLP3"/>
<evidence type="ECO:0000256" key="14">
    <source>
        <dbReference type="ARBA" id="ARBA00023137"/>
    </source>
</evidence>
<evidence type="ECO:0000256" key="16">
    <source>
        <dbReference type="SAM" id="Coils"/>
    </source>
</evidence>
<evidence type="ECO:0000256" key="13">
    <source>
        <dbReference type="ARBA" id="ARBA00023136"/>
    </source>
</evidence>
<dbReference type="Pfam" id="PF02706">
    <property type="entry name" value="Wzz"/>
    <property type="match status" value="1"/>
</dbReference>
<evidence type="ECO:0000259" key="20">
    <source>
        <dbReference type="Pfam" id="PF13807"/>
    </source>
</evidence>
<evidence type="ECO:0000256" key="3">
    <source>
        <dbReference type="ARBA" id="ARBA00008883"/>
    </source>
</evidence>
<keyword evidence="10" id="KW-0418">Kinase</keyword>
<comment type="subcellular location">
    <subcellularLocation>
        <location evidence="1">Cell inner membrane</location>
        <topology evidence="1">Multi-pass membrane protein</topology>
    </subcellularLocation>
</comment>
<keyword evidence="14" id="KW-0829">Tyrosine-protein kinase</keyword>
<dbReference type="GO" id="GO:0005886">
    <property type="term" value="C:plasma membrane"/>
    <property type="evidence" value="ECO:0007669"/>
    <property type="project" value="UniProtKB-SubCell"/>
</dbReference>
<protein>
    <recommendedName>
        <fullName evidence="4">non-specific protein-tyrosine kinase</fullName>
        <ecNumber evidence="4">2.7.10.2</ecNumber>
    </recommendedName>
</protein>
<dbReference type="SUPFAM" id="SSF52540">
    <property type="entry name" value="P-loop containing nucleoside triphosphate hydrolases"/>
    <property type="match status" value="1"/>
</dbReference>
<dbReference type="InterPro" id="IPR050445">
    <property type="entry name" value="Bact_polysacc_biosynth/exp"/>
</dbReference>
<feature type="domain" description="Tyrosine-protein kinase G-rich" evidence="20">
    <location>
        <begin position="426"/>
        <end position="494"/>
    </location>
</feature>
<evidence type="ECO:0000256" key="2">
    <source>
        <dbReference type="ARBA" id="ARBA00007316"/>
    </source>
</evidence>
<evidence type="ECO:0000256" key="7">
    <source>
        <dbReference type="ARBA" id="ARBA00022679"/>
    </source>
</evidence>
<evidence type="ECO:0000256" key="5">
    <source>
        <dbReference type="ARBA" id="ARBA00022475"/>
    </source>
</evidence>
<keyword evidence="6" id="KW-0997">Cell inner membrane</keyword>
<dbReference type="InterPro" id="IPR027417">
    <property type="entry name" value="P-loop_NTPase"/>
</dbReference>
<dbReference type="PANTHER" id="PTHR32309">
    <property type="entry name" value="TYROSINE-PROTEIN KINASE"/>
    <property type="match status" value="1"/>
</dbReference>
<evidence type="ECO:0000256" key="8">
    <source>
        <dbReference type="ARBA" id="ARBA00022692"/>
    </source>
</evidence>
<evidence type="ECO:0000259" key="19">
    <source>
        <dbReference type="Pfam" id="PF13614"/>
    </source>
</evidence>
<evidence type="ECO:0000313" key="22">
    <source>
        <dbReference type="Proteomes" id="UP000515806"/>
    </source>
</evidence>
<dbReference type="Pfam" id="PF13614">
    <property type="entry name" value="AAA_31"/>
    <property type="match status" value="1"/>
</dbReference>
<comment type="similarity">
    <text evidence="2">Belongs to the CpsD/CapB family.</text>
</comment>
<dbReference type="CDD" id="cd05387">
    <property type="entry name" value="BY-kinase"/>
    <property type="match status" value="1"/>
</dbReference>
<dbReference type="Proteomes" id="UP000515806">
    <property type="component" value="Chromosome"/>
</dbReference>
<dbReference type="InterPro" id="IPR003856">
    <property type="entry name" value="LPS_length_determ_N"/>
</dbReference>
<accession>A0A7G9QLP3</accession>